<comment type="caution">
    <text evidence="9">The sequence shown here is derived from an EMBL/GenBank/DDBJ whole genome shotgun (WGS) entry which is preliminary data.</text>
</comment>
<evidence type="ECO:0000256" key="2">
    <source>
        <dbReference type="ARBA" id="ARBA00022475"/>
    </source>
</evidence>
<dbReference type="GO" id="GO:0098552">
    <property type="term" value="C:side of membrane"/>
    <property type="evidence" value="ECO:0007669"/>
    <property type="project" value="UniProtKB-KW"/>
</dbReference>
<evidence type="ECO:0000256" key="5">
    <source>
        <dbReference type="ARBA" id="ARBA00023136"/>
    </source>
</evidence>
<dbReference type="PANTHER" id="PTHR47613:SF1">
    <property type="entry name" value="SPERM ACROSOME MEMBRANE-ASSOCIATED PROTEIN 4"/>
    <property type="match status" value="1"/>
</dbReference>
<dbReference type="PANTHER" id="PTHR47613">
    <property type="entry name" value="SPERM ACROSOME MEMBRANE-ASSOCIATED PROTEIN 4"/>
    <property type="match status" value="1"/>
</dbReference>
<evidence type="ECO:0000256" key="1">
    <source>
        <dbReference type="ARBA" id="ARBA00004609"/>
    </source>
</evidence>
<sequence>MFRSALCVSCPCRCVLLCTCLLCSLLTSSGLLCNYSLLQRKGQPSRNTTECRPQDRCFSAPGLFGKSHILSAQGCVSRELCGTVQPAVFRGSTYFLNYTCCCRDQCNLPPEQDNTLRMLLRETKGSLKGAVTTKTTVDDCPEDNSLQENTKAKGGLGLKVLLAFN</sequence>
<dbReference type="Proteomes" id="UP001152803">
    <property type="component" value="Unassembled WGS sequence"/>
</dbReference>
<dbReference type="AlphaFoldDB" id="A0A9Q1DGW8"/>
<keyword evidence="7" id="KW-0325">Glycoprotein</keyword>
<keyword evidence="2" id="KW-1003">Cell membrane</keyword>
<dbReference type="Gene3D" id="2.10.60.10">
    <property type="entry name" value="CD59"/>
    <property type="match status" value="1"/>
</dbReference>
<dbReference type="InterPro" id="IPR046354">
    <property type="entry name" value="SPACA4/Bouncer"/>
</dbReference>
<evidence type="ECO:0000313" key="9">
    <source>
        <dbReference type="EMBL" id="KAJ8269105.1"/>
    </source>
</evidence>
<protein>
    <submittedName>
        <fullName evidence="9">Uncharacterized protein</fullName>
    </submittedName>
</protein>
<evidence type="ECO:0000256" key="4">
    <source>
        <dbReference type="ARBA" id="ARBA00022729"/>
    </source>
</evidence>
<comment type="subcellular location">
    <subcellularLocation>
        <location evidence="1">Cell membrane</location>
        <topology evidence="1">Lipid-anchor</topology>
        <topology evidence="1">GPI-anchor</topology>
    </subcellularLocation>
</comment>
<keyword evidence="5" id="KW-0472">Membrane</keyword>
<dbReference type="GO" id="GO:0035036">
    <property type="term" value="P:sperm-egg recognition"/>
    <property type="evidence" value="ECO:0007669"/>
    <property type="project" value="TreeGrafter"/>
</dbReference>
<dbReference type="GO" id="GO:0005886">
    <property type="term" value="C:plasma membrane"/>
    <property type="evidence" value="ECO:0007669"/>
    <property type="project" value="UniProtKB-SubCell"/>
</dbReference>
<reference evidence="9" key="1">
    <citation type="journal article" date="2023" name="Science">
        <title>Genome structures resolve the early diversification of teleost fishes.</title>
        <authorList>
            <person name="Parey E."/>
            <person name="Louis A."/>
            <person name="Montfort J."/>
            <person name="Bouchez O."/>
            <person name="Roques C."/>
            <person name="Iampietro C."/>
            <person name="Lluch J."/>
            <person name="Castinel A."/>
            <person name="Donnadieu C."/>
            <person name="Desvignes T."/>
            <person name="Floi Bucao C."/>
            <person name="Jouanno E."/>
            <person name="Wen M."/>
            <person name="Mejri S."/>
            <person name="Dirks R."/>
            <person name="Jansen H."/>
            <person name="Henkel C."/>
            <person name="Chen W.J."/>
            <person name="Zahm M."/>
            <person name="Cabau C."/>
            <person name="Klopp C."/>
            <person name="Thompson A.W."/>
            <person name="Robinson-Rechavi M."/>
            <person name="Braasch I."/>
            <person name="Lecointre G."/>
            <person name="Bobe J."/>
            <person name="Postlethwait J.H."/>
            <person name="Berthelot C."/>
            <person name="Roest Crollius H."/>
            <person name="Guiguen Y."/>
        </authorList>
    </citation>
    <scope>NUCLEOTIDE SEQUENCE</scope>
    <source>
        <strain evidence="9">Concon-B</strain>
    </source>
</reference>
<evidence type="ECO:0000313" key="10">
    <source>
        <dbReference type="Proteomes" id="UP001152803"/>
    </source>
</evidence>
<dbReference type="OrthoDB" id="8945177at2759"/>
<evidence type="ECO:0000256" key="8">
    <source>
        <dbReference type="ARBA" id="ARBA00023288"/>
    </source>
</evidence>
<evidence type="ECO:0000256" key="3">
    <source>
        <dbReference type="ARBA" id="ARBA00022622"/>
    </source>
</evidence>
<evidence type="ECO:0000256" key="7">
    <source>
        <dbReference type="ARBA" id="ARBA00023180"/>
    </source>
</evidence>
<organism evidence="9 10">
    <name type="scientific">Conger conger</name>
    <name type="common">Conger eel</name>
    <name type="synonym">Muraena conger</name>
    <dbReference type="NCBI Taxonomy" id="82655"/>
    <lineage>
        <taxon>Eukaryota</taxon>
        <taxon>Metazoa</taxon>
        <taxon>Chordata</taxon>
        <taxon>Craniata</taxon>
        <taxon>Vertebrata</taxon>
        <taxon>Euteleostomi</taxon>
        <taxon>Actinopterygii</taxon>
        <taxon>Neopterygii</taxon>
        <taxon>Teleostei</taxon>
        <taxon>Anguilliformes</taxon>
        <taxon>Congridae</taxon>
        <taxon>Conger</taxon>
    </lineage>
</organism>
<keyword evidence="3" id="KW-0336">GPI-anchor</keyword>
<gene>
    <name evidence="9" type="ORF">COCON_G00117120</name>
</gene>
<keyword evidence="4" id="KW-0732">Signal</keyword>
<name>A0A9Q1DGW8_CONCO</name>
<dbReference type="InterPro" id="IPR045860">
    <property type="entry name" value="Snake_toxin-like_sf"/>
</dbReference>
<dbReference type="EMBL" id="JAFJMO010000008">
    <property type="protein sequence ID" value="KAJ8269105.1"/>
    <property type="molecule type" value="Genomic_DNA"/>
</dbReference>
<keyword evidence="10" id="KW-1185">Reference proteome</keyword>
<evidence type="ECO:0000256" key="6">
    <source>
        <dbReference type="ARBA" id="ARBA00023157"/>
    </source>
</evidence>
<keyword evidence="6" id="KW-1015">Disulfide bond</keyword>
<accession>A0A9Q1DGW8</accession>
<proteinExistence type="predicted"/>
<keyword evidence="8" id="KW-0449">Lipoprotein</keyword>